<dbReference type="EMBL" id="UIGB01000001">
    <property type="protein sequence ID" value="SUU86269.1"/>
    <property type="molecule type" value="Genomic_DNA"/>
</dbReference>
<reference evidence="3 4" key="1">
    <citation type="submission" date="2018-06" db="EMBL/GenBank/DDBJ databases">
        <authorList>
            <consortium name="Pathogen Informatics"/>
            <person name="Doyle S."/>
        </authorList>
    </citation>
    <scope>NUCLEOTIDE SEQUENCE [LARGE SCALE GENOMIC DNA]</scope>
    <source>
        <strain evidence="3 4">NCTC12722</strain>
    </source>
</reference>
<feature type="compositionally biased region" description="Polar residues" evidence="1">
    <location>
        <begin position="225"/>
        <end position="240"/>
    </location>
</feature>
<feature type="region of interest" description="Disordered" evidence="1">
    <location>
        <begin position="81"/>
        <end position="103"/>
    </location>
</feature>
<feature type="signal peptide" evidence="2">
    <location>
        <begin position="1"/>
        <end position="20"/>
    </location>
</feature>
<evidence type="ECO:0000313" key="3">
    <source>
        <dbReference type="EMBL" id="SUU86269.1"/>
    </source>
</evidence>
<feature type="region of interest" description="Disordered" evidence="1">
    <location>
        <begin position="39"/>
        <end position="60"/>
    </location>
</feature>
<sequence>MISSCLPRWTLAVVSACALASVGSASVSAQMAFPAPLPGQTAAPAPQQANTAGFPPISGSAPMKPLNTPLAFPSQGVAPMGQGFSAAPAGPPPGPAPGAGGGNQADCMKGFTPLKQEAEKRAEVIKALGKRKAPASEACKALGAFVQSELKMIKYIETNSQRCGIPPQVGQQMMQGHKGTEQMRAKVCNAAEQQARGPRGGGAMSLSEALGSSVELPEAKPTKRNGGSTFDTLSGNVLAR</sequence>
<proteinExistence type="predicted"/>
<dbReference type="RefSeq" id="WP_002717094.1">
    <property type="nucleotide sequence ID" value="NZ_UFSI01000001.1"/>
</dbReference>
<evidence type="ECO:0000313" key="4">
    <source>
        <dbReference type="Proteomes" id="UP000254343"/>
    </source>
</evidence>
<gene>
    <name evidence="3" type="ORF">NCTC12722_03493</name>
</gene>
<feature type="compositionally biased region" description="Low complexity" evidence="1">
    <location>
        <begin position="39"/>
        <end position="49"/>
    </location>
</feature>
<dbReference type="Proteomes" id="UP000254343">
    <property type="component" value="Unassembled WGS sequence"/>
</dbReference>
<organism evidence="3 4">
    <name type="scientific">Afipia felis</name>
    <name type="common">Cat scratch disease bacillus</name>
    <dbReference type="NCBI Taxonomy" id="1035"/>
    <lineage>
        <taxon>Bacteria</taxon>
        <taxon>Pseudomonadati</taxon>
        <taxon>Pseudomonadota</taxon>
        <taxon>Alphaproteobacteria</taxon>
        <taxon>Hyphomicrobiales</taxon>
        <taxon>Nitrobacteraceae</taxon>
        <taxon>Afipia</taxon>
    </lineage>
</organism>
<protein>
    <submittedName>
        <fullName evidence="3">Uncharacterized protein</fullName>
    </submittedName>
</protein>
<dbReference type="AlphaFoldDB" id="A0A380WCA1"/>
<evidence type="ECO:0000256" key="2">
    <source>
        <dbReference type="SAM" id="SignalP"/>
    </source>
</evidence>
<keyword evidence="2" id="KW-0732">Signal</keyword>
<dbReference type="OrthoDB" id="8264791at2"/>
<name>A0A380WCA1_AFIFE</name>
<feature type="region of interest" description="Disordered" evidence="1">
    <location>
        <begin position="192"/>
        <end position="240"/>
    </location>
</feature>
<evidence type="ECO:0000256" key="1">
    <source>
        <dbReference type="SAM" id="MobiDB-lite"/>
    </source>
</evidence>
<feature type="chain" id="PRO_5016681529" evidence="2">
    <location>
        <begin position="21"/>
        <end position="240"/>
    </location>
</feature>
<accession>A0A380WCA1</accession>